<feature type="transmembrane region" description="Helical" evidence="1">
    <location>
        <begin position="65"/>
        <end position="86"/>
    </location>
</feature>
<evidence type="ECO:0000256" key="1">
    <source>
        <dbReference type="SAM" id="Phobius"/>
    </source>
</evidence>
<name>A0A4Q7LFF5_9BURK</name>
<evidence type="ECO:0000313" key="3">
    <source>
        <dbReference type="Proteomes" id="UP000293433"/>
    </source>
</evidence>
<proteinExistence type="predicted"/>
<keyword evidence="1" id="KW-0472">Membrane</keyword>
<feature type="transmembrane region" description="Helical" evidence="1">
    <location>
        <begin position="181"/>
        <end position="200"/>
    </location>
</feature>
<comment type="caution">
    <text evidence="2">The sequence shown here is derived from an EMBL/GenBank/DDBJ whole genome shotgun (WGS) entry which is preliminary data.</text>
</comment>
<dbReference type="InterPro" id="IPR025495">
    <property type="entry name" value="DUF4386"/>
</dbReference>
<feature type="transmembrane region" description="Helical" evidence="1">
    <location>
        <begin position="107"/>
        <end position="131"/>
    </location>
</feature>
<dbReference type="OrthoDB" id="326446at2"/>
<keyword evidence="3" id="KW-1185">Reference proteome</keyword>
<protein>
    <submittedName>
        <fullName evidence="2">Uncharacterized protein DUF4386</fullName>
    </submittedName>
</protein>
<dbReference type="Proteomes" id="UP000293433">
    <property type="component" value="Unassembled WGS sequence"/>
</dbReference>
<sequence length="256" mass="27486">MSSVITHTPQTAAAMRQLALALLAFLVAATLPYVWLIENFGYDDILREPAAVVLQRFHEGGSPLVLAWFAFAMSALLFIVVVDAFSRLFDAHWVSDRGTTMLGIGSALAQAIGLLRWVLVIPGLAATYVAPETSPAARDATLVVFDAVHRYGGMVLGEMIGQLLLAAWTGLVAIRLLRSRLVPRWLAAAGLLTLPFWLLGQTELLHGVVPGVPAIEVIPLAFMGWEAWLAALAVTLGIQGWRASDGQASQRPAMPA</sequence>
<dbReference type="AlphaFoldDB" id="A0A4Q7LFF5"/>
<gene>
    <name evidence="2" type="ORF">EV685_3530</name>
</gene>
<reference evidence="2 3" key="1">
    <citation type="submission" date="2019-02" db="EMBL/GenBank/DDBJ databases">
        <title>Genomic Encyclopedia of Type Strains, Phase IV (KMG-IV): sequencing the most valuable type-strain genomes for metagenomic binning, comparative biology and taxonomic classification.</title>
        <authorList>
            <person name="Goeker M."/>
        </authorList>
    </citation>
    <scope>NUCLEOTIDE SEQUENCE [LARGE SCALE GENOMIC DNA]</scope>
    <source>
        <strain evidence="2 3">DSM 10617</strain>
    </source>
</reference>
<feature type="transmembrane region" description="Helical" evidence="1">
    <location>
        <begin position="151"/>
        <end position="174"/>
    </location>
</feature>
<feature type="transmembrane region" description="Helical" evidence="1">
    <location>
        <begin position="220"/>
        <end position="241"/>
    </location>
</feature>
<dbReference type="RefSeq" id="WP_130483320.1">
    <property type="nucleotide sequence ID" value="NZ_SGWV01000011.1"/>
</dbReference>
<organism evidence="2 3">
    <name type="scientific">Sphaerotilus mobilis</name>
    <dbReference type="NCBI Taxonomy" id="47994"/>
    <lineage>
        <taxon>Bacteria</taxon>
        <taxon>Pseudomonadati</taxon>
        <taxon>Pseudomonadota</taxon>
        <taxon>Betaproteobacteria</taxon>
        <taxon>Burkholderiales</taxon>
        <taxon>Sphaerotilaceae</taxon>
        <taxon>Sphaerotilus</taxon>
    </lineage>
</organism>
<dbReference type="Pfam" id="PF14329">
    <property type="entry name" value="DUF4386"/>
    <property type="match status" value="1"/>
</dbReference>
<keyword evidence="1" id="KW-1133">Transmembrane helix</keyword>
<evidence type="ECO:0000313" key="2">
    <source>
        <dbReference type="EMBL" id="RZS52337.1"/>
    </source>
</evidence>
<dbReference type="EMBL" id="SGWV01000011">
    <property type="protein sequence ID" value="RZS52337.1"/>
    <property type="molecule type" value="Genomic_DNA"/>
</dbReference>
<accession>A0A4Q7LFF5</accession>
<keyword evidence="1" id="KW-0812">Transmembrane</keyword>